<sequence length="166" mass="19332">MEKILFGLFIFGLTAQVNSQTIELPNTLISVNYKYLDATDSDNAPKEVKRLEDEILNYNHKEISKLYNDTDKVYEVSFSVPKGKIVAAYDKNGKIIRTNEKYYNVRLPLEVAQAISKRFPNWGIIEDVYLIKYHCDKDSLKQEYKVKIKNNTEIIKVRTDEKGIFL</sequence>
<dbReference type="Proteomes" id="UP001337305">
    <property type="component" value="Unassembled WGS sequence"/>
</dbReference>
<dbReference type="GO" id="GO:0016779">
    <property type="term" value="F:nucleotidyltransferase activity"/>
    <property type="evidence" value="ECO:0007669"/>
    <property type="project" value="UniProtKB-KW"/>
</dbReference>
<gene>
    <name evidence="1" type="ORF">N1F79_21920</name>
</gene>
<organism evidence="1 2">
    <name type="scientific">Flavivirga spongiicola</name>
    <dbReference type="NCBI Taxonomy" id="421621"/>
    <lineage>
        <taxon>Bacteria</taxon>
        <taxon>Pseudomonadati</taxon>
        <taxon>Bacteroidota</taxon>
        <taxon>Flavobacteriia</taxon>
        <taxon>Flavobacteriales</taxon>
        <taxon>Flavobacteriaceae</taxon>
        <taxon>Flavivirga</taxon>
    </lineage>
</organism>
<dbReference type="RefSeq" id="WP_303308077.1">
    <property type="nucleotide sequence ID" value="NZ_JAODOP010000004.1"/>
</dbReference>
<dbReference type="Gene3D" id="3.10.450.360">
    <property type="match status" value="1"/>
</dbReference>
<accession>A0ABU7XZ53</accession>
<evidence type="ECO:0000313" key="2">
    <source>
        <dbReference type="Proteomes" id="UP001337305"/>
    </source>
</evidence>
<comment type="caution">
    <text evidence="1">The sequence shown here is derived from an EMBL/GenBank/DDBJ whole genome shotgun (WGS) entry which is preliminary data.</text>
</comment>
<dbReference type="EMBL" id="JAODOP010000004">
    <property type="protein sequence ID" value="MEF3835798.1"/>
    <property type="molecule type" value="Genomic_DNA"/>
</dbReference>
<evidence type="ECO:0000313" key="1">
    <source>
        <dbReference type="EMBL" id="MEF3835798.1"/>
    </source>
</evidence>
<keyword evidence="2" id="KW-1185">Reference proteome</keyword>
<dbReference type="SUPFAM" id="SSF160574">
    <property type="entry name" value="BT0923-like"/>
    <property type="match status" value="1"/>
</dbReference>
<name>A0ABU7XZ53_9FLAO</name>
<protein>
    <submittedName>
        <fullName evidence="1">Nicotinate-nucleotide adenylyltransferase</fullName>
    </submittedName>
</protein>
<proteinExistence type="predicted"/>
<keyword evidence="1" id="KW-0808">Transferase</keyword>
<reference evidence="1 2" key="1">
    <citation type="submission" date="2022-09" db="EMBL/GenBank/DDBJ databases">
        <title>Genome sequencing of Flavivirga sp. MEBiC05379.</title>
        <authorList>
            <person name="Oh H.-M."/>
            <person name="Kwon K.K."/>
            <person name="Park M.J."/>
            <person name="Yang S.-H."/>
        </authorList>
    </citation>
    <scope>NUCLEOTIDE SEQUENCE [LARGE SCALE GENOMIC DNA]</scope>
    <source>
        <strain evidence="1 2">MEBiC05379</strain>
    </source>
</reference>
<keyword evidence="1" id="KW-0548">Nucleotidyltransferase</keyword>